<reference evidence="1" key="1">
    <citation type="submission" date="2014-09" db="EMBL/GenBank/DDBJ databases">
        <authorList>
            <person name="Magalhaes I.L.F."/>
            <person name="Oliveira U."/>
            <person name="Santos F.R."/>
            <person name="Vidigal T.H.D.A."/>
            <person name="Brescovit A.D."/>
            <person name="Santos A.J."/>
        </authorList>
    </citation>
    <scope>NUCLEOTIDE SEQUENCE</scope>
    <source>
        <tissue evidence="1">Shoot tissue taken approximately 20 cm above the soil surface</tissue>
    </source>
</reference>
<protein>
    <submittedName>
        <fullName evidence="1">Uncharacterized protein</fullName>
    </submittedName>
</protein>
<evidence type="ECO:0000313" key="1">
    <source>
        <dbReference type="EMBL" id="JAD57855.1"/>
    </source>
</evidence>
<dbReference type="AlphaFoldDB" id="A0A0A9B9E6"/>
<name>A0A0A9B9E6_ARUDO</name>
<proteinExistence type="predicted"/>
<organism evidence="1">
    <name type="scientific">Arundo donax</name>
    <name type="common">Giant reed</name>
    <name type="synonym">Donax arundinaceus</name>
    <dbReference type="NCBI Taxonomy" id="35708"/>
    <lineage>
        <taxon>Eukaryota</taxon>
        <taxon>Viridiplantae</taxon>
        <taxon>Streptophyta</taxon>
        <taxon>Embryophyta</taxon>
        <taxon>Tracheophyta</taxon>
        <taxon>Spermatophyta</taxon>
        <taxon>Magnoliopsida</taxon>
        <taxon>Liliopsida</taxon>
        <taxon>Poales</taxon>
        <taxon>Poaceae</taxon>
        <taxon>PACMAD clade</taxon>
        <taxon>Arundinoideae</taxon>
        <taxon>Arundineae</taxon>
        <taxon>Arundo</taxon>
    </lineage>
</organism>
<reference evidence="1" key="2">
    <citation type="journal article" date="2015" name="Data Brief">
        <title>Shoot transcriptome of the giant reed, Arundo donax.</title>
        <authorList>
            <person name="Barrero R.A."/>
            <person name="Guerrero F.D."/>
            <person name="Moolhuijzen P."/>
            <person name="Goolsby J.A."/>
            <person name="Tidwell J."/>
            <person name="Bellgard S.E."/>
            <person name="Bellgard M.I."/>
        </authorList>
    </citation>
    <scope>NUCLEOTIDE SEQUENCE</scope>
    <source>
        <tissue evidence="1">Shoot tissue taken approximately 20 cm above the soil surface</tissue>
    </source>
</reference>
<sequence>MLGKKATTEHATARHVCAVVALCLDAAHVVRVAVAATCTTTADAVAVAMRARPPCRQHLCVVVAYLDTARRCHAASCSARPCSRRGRRLEPLPTSTAGKCHARCHRLHCRSGRHAPMPRSA</sequence>
<accession>A0A0A9B9E6</accession>
<dbReference type="EMBL" id="GBRH01240040">
    <property type="protein sequence ID" value="JAD57855.1"/>
    <property type="molecule type" value="Transcribed_RNA"/>
</dbReference>